<sequence length="149" mass="16848">MAFLRATWQLLWLRFQYTRRHKLNTCITLLLFCAAIAIPIAYEFTIDIGSEVTTVPDETFSPQKDFQYPGVPGAFCLGLGVAPATSRGNHTPQEFLGWFKYYLGQSTLGQSFMVYRLENSKALEDLVEQNAKTFDIVGGVVFNDESFDN</sequence>
<proteinExistence type="predicted"/>
<dbReference type="InParanoid" id="A0A1S3I9Z5"/>
<keyword evidence="2" id="KW-1185">Reference proteome</keyword>
<protein>
    <submittedName>
        <fullName evidence="3">Uncharacterized protein LOC106162356</fullName>
    </submittedName>
</protein>
<dbReference type="Proteomes" id="UP000085678">
    <property type="component" value="Unplaced"/>
</dbReference>
<keyword evidence="1" id="KW-0812">Transmembrane</keyword>
<organism evidence="2 3">
    <name type="scientific">Lingula anatina</name>
    <name type="common">Brachiopod</name>
    <name type="synonym">Lingula unguis</name>
    <dbReference type="NCBI Taxonomy" id="7574"/>
    <lineage>
        <taxon>Eukaryota</taxon>
        <taxon>Metazoa</taxon>
        <taxon>Spiralia</taxon>
        <taxon>Lophotrochozoa</taxon>
        <taxon>Brachiopoda</taxon>
        <taxon>Linguliformea</taxon>
        <taxon>Lingulata</taxon>
        <taxon>Lingulida</taxon>
        <taxon>Linguloidea</taxon>
        <taxon>Lingulidae</taxon>
        <taxon>Lingula</taxon>
    </lineage>
</organism>
<keyword evidence="1" id="KW-0472">Membrane</keyword>
<dbReference type="GeneID" id="106162356"/>
<dbReference type="AlphaFoldDB" id="A0A1S3I9Z5"/>
<dbReference type="RefSeq" id="XP_013395085.1">
    <property type="nucleotide sequence ID" value="XM_013539631.1"/>
</dbReference>
<evidence type="ECO:0000313" key="2">
    <source>
        <dbReference type="Proteomes" id="UP000085678"/>
    </source>
</evidence>
<gene>
    <name evidence="3" type="primary">LOC106162356</name>
</gene>
<feature type="non-terminal residue" evidence="3">
    <location>
        <position position="149"/>
    </location>
</feature>
<evidence type="ECO:0000313" key="3">
    <source>
        <dbReference type="RefSeq" id="XP_013395085.1"/>
    </source>
</evidence>
<dbReference type="KEGG" id="lak:106162356"/>
<name>A0A1S3I9Z5_LINAN</name>
<feature type="transmembrane region" description="Helical" evidence="1">
    <location>
        <begin position="21"/>
        <end position="42"/>
    </location>
</feature>
<evidence type="ECO:0000256" key="1">
    <source>
        <dbReference type="SAM" id="Phobius"/>
    </source>
</evidence>
<keyword evidence="1" id="KW-1133">Transmembrane helix</keyword>
<accession>A0A1S3I9Z5</accession>
<reference evidence="3" key="1">
    <citation type="submission" date="2025-08" db="UniProtKB">
        <authorList>
            <consortium name="RefSeq"/>
        </authorList>
    </citation>
    <scope>IDENTIFICATION</scope>
    <source>
        <tissue evidence="3">Gonads</tissue>
    </source>
</reference>